<organism evidence="1 2">
    <name type="scientific">Pinctada imbricata</name>
    <name type="common">Atlantic pearl-oyster</name>
    <name type="synonym">Pinctada martensii</name>
    <dbReference type="NCBI Taxonomy" id="66713"/>
    <lineage>
        <taxon>Eukaryota</taxon>
        <taxon>Metazoa</taxon>
        <taxon>Spiralia</taxon>
        <taxon>Lophotrochozoa</taxon>
        <taxon>Mollusca</taxon>
        <taxon>Bivalvia</taxon>
        <taxon>Autobranchia</taxon>
        <taxon>Pteriomorphia</taxon>
        <taxon>Pterioida</taxon>
        <taxon>Pterioidea</taxon>
        <taxon>Pteriidae</taxon>
        <taxon>Pinctada</taxon>
    </lineage>
</organism>
<dbReference type="AlphaFoldDB" id="A0AA88Y204"/>
<dbReference type="EMBL" id="VSWD01000008">
    <property type="protein sequence ID" value="KAK3096169.1"/>
    <property type="molecule type" value="Genomic_DNA"/>
</dbReference>
<name>A0AA88Y204_PINIB</name>
<evidence type="ECO:0000313" key="1">
    <source>
        <dbReference type="EMBL" id="KAK3096169.1"/>
    </source>
</evidence>
<reference evidence="1" key="1">
    <citation type="submission" date="2019-08" db="EMBL/GenBank/DDBJ databases">
        <title>The improved chromosome-level genome for the pearl oyster Pinctada fucata martensii using PacBio sequencing and Hi-C.</title>
        <authorList>
            <person name="Zheng Z."/>
        </authorList>
    </citation>
    <scope>NUCLEOTIDE SEQUENCE</scope>
    <source>
        <strain evidence="1">ZZ-2019</strain>
        <tissue evidence="1">Adductor muscle</tissue>
    </source>
</reference>
<accession>A0AA88Y204</accession>
<keyword evidence="2" id="KW-1185">Reference proteome</keyword>
<dbReference type="Proteomes" id="UP001186944">
    <property type="component" value="Unassembled WGS sequence"/>
</dbReference>
<comment type="caution">
    <text evidence="1">The sequence shown here is derived from an EMBL/GenBank/DDBJ whole genome shotgun (WGS) entry which is preliminary data.</text>
</comment>
<sequence>MQQESMCYGMAKKAEVTLLVKDGKRVYNPIDVPRPLLLPSVPVTGINYPFCCLFMK</sequence>
<gene>
    <name evidence="1" type="ORF">FSP39_023990</name>
</gene>
<protein>
    <submittedName>
        <fullName evidence="1">Uncharacterized protein</fullName>
    </submittedName>
</protein>
<proteinExistence type="predicted"/>
<evidence type="ECO:0000313" key="2">
    <source>
        <dbReference type="Proteomes" id="UP001186944"/>
    </source>
</evidence>